<evidence type="ECO:0000313" key="2">
    <source>
        <dbReference type="EMBL" id="KAJ7613492.1"/>
    </source>
</evidence>
<organism evidence="2 3">
    <name type="scientific">Roridomyces roridus</name>
    <dbReference type="NCBI Taxonomy" id="1738132"/>
    <lineage>
        <taxon>Eukaryota</taxon>
        <taxon>Fungi</taxon>
        <taxon>Dikarya</taxon>
        <taxon>Basidiomycota</taxon>
        <taxon>Agaricomycotina</taxon>
        <taxon>Agaricomycetes</taxon>
        <taxon>Agaricomycetidae</taxon>
        <taxon>Agaricales</taxon>
        <taxon>Marasmiineae</taxon>
        <taxon>Mycenaceae</taxon>
        <taxon>Roridomyces</taxon>
    </lineage>
</organism>
<evidence type="ECO:0000256" key="1">
    <source>
        <dbReference type="SAM" id="SignalP"/>
    </source>
</evidence>
<dbReference type="AlphaFoldDB" id="A0AAD7B814"/>
<name>A0AAD7B814_9AGAR</name>
<gene>
    <name evidence="2" type="ORF">FB45DRAFT_874448</name>
</gene>
<comment type="caution">
    <text evidence="2">The sequence shown here is derived from an EMBL/GenBank/DDBJ whole genome shotgun (WGS) entry which is preliminary data.</text>
</comment>
<reference evidence="2" key="1">
    <citation type="submission" date="2023-03" db="EMBL/GenBank/DDBJ databases">
        <title>Massive genome expansion in bonnet fungi (Mycena s.s.) driven by repeated elements and novel gene families across ecological guilds.</title>
        <authorList>
            <consortium name="Lawrence Berkeley National Laboratory"/>
            <person name="Harder C.B."/>
            <person name="Miyauchi S."/>
            <person name="Viragh M."/>
            <person name="Kuo A."/>
            <person name="Thoen E."/>
            <person name="Andreopoulos B."/>
            <person name="Lu D."/>
            <person name="Skrede I."/>
            <person name="Drula E."/>
            <person name="Henrissat B."/>
            <person name="Morin E."/>
            <person name="Kohler A."/>
            <person name="Barry K."/>
            <person name="LaButti K."/>
            <person name="Morin E."/>
            <person name="Salamov A."/>
            <person name="Lipzen A."/>
            <person name="Mereny Z."/>
            <person name="Hegedus B."/>
            <person name="Baldrian P."/>
            <person name="Stursova M."/>
            <person name="Weitz H."/>
            <person name="Taylor A."/>
            <person name="Grigoriev I.V."/>
            <person name="Nagy L.G."/>
            <person name="Martin F."/>
            <person name="Kauserud H."/>
        </authorList>
    </citation>
    <scope>NUCLEOTIDE SEQUENCE</scope>
    <source>
        <strain evidence="2">9284</strain>
    </source>
</reference>
<feature type="chain" id="PRO_5041969510" evidence="1">
    <location>
        <begin position="20"/>
        <end position="439"/>
    </location>
</feature>
<protein>
    <submittedName>
        <fullName evidence="2">Uncharacterized protein</fullName>
    </submittedName>
</protein>
<evidence type="ECO:0000313" key="3">
    <source>
        <dbReference type="Proteomes" id="UP001221142"/>
    </source>
</evidence>
<keyword evidence="3" id="KW-1185">Reference proteome</keyword>
<proteinExistence type="predicted"/>
<sequence>MLFFLSLGCEVCMLLGVYCATPPHPGFSRTDCCQLEASPQIASELVHPQSCAMTLDNPRALYSSDACTLTCLLRAPSAHPLGLLRLLALPSPTTHAQQQAVSRHDIDFWYHVSIGFGKYQGFAVGKLHSIPFCNRRINAGKESRPRAVTDFEEYRYHHSTTEHSILERNRTTLSTIAPSRRGAVSHRITTAHTPTGTLDLQARERSFRMQNTLYSPLAMDLHASDNGRPPSLPPLYLHLRIESACNAEHPHTSPVSMNPDVALFSRLCQASSWLSFNSEYIYHLTAERLGAANRRTSGDTSGLNVFVRDVWVRNRLFGGMGSLRPERRHRQDLTQSFSSPPIIGSTPIRFASHIKRVKLASGHPYISIFQTRVAWRSGSCRVYLKRLLEIHFSTVVPAPVHLVWHVFSLRDGSGSDRGAETEFWGYPGTMGEWALRTEG</sequence>
<dbReference type="Proteomes" id="UP001221142">
    <property type="component" value="Unassembled WGS sequence"/>
</dbReference>
<keyword evidence="1" id="KW-0732">Signal</keyword>
<feature type="signal peptide" evidence="1">
    <location>
        <begin position="1"/>
        <end position="19"/>
    </location>
</feature>
<dbReference type="EMBL" id="JARKIF010000028">
    <property type="protein sequence ID" value="KAJ7613492.1"/>
    <property type="molecule type" value="Genomic_DNA"/>
</dbReference>
<accession>A0AAD7B814</accession>